<gene>
    <name evidence="2" type="ORF">ACFQRB_07130</name>
</gene>
<dbReference type="EMBL" id="JBHSZG010000001">
    <property type="protein sequence ID" value="MFC7136372.1"/>
    <property type="molecule type" value="Genomic_DNA"/>
</dbReference>
<feature type="compositionally biased region" description="Polar residues" evidence="1">
    <location>
        <begin position="94"/>
        <end position="114"/>
    </location>
</feature>
<evidence type="ECO:0000313" key="2">
    <source>
        <dbReference type="EMBL" id="MFC7136372.1"/>
    </source>
</evidence>
<sequence length="114" mass="12169">MSSSQERQREIAERISGAFVDAYTTGATGLLDDVVTDDFVCHHLASGQELHGAEAYKARIREMRAAFPDFSMAEEALLVDGERAAGHYRWSGTHEGSSWASPAPATGSTPGASP</sequence>
<evidence type="ECO:0000256" key="1">
    <source>
        <dbReference type="SAM" id="MobiDB-lite"/>
    </source>
</evidence>
<comment type="caution">
    <text evidence="2">The sequence shown here is derived from an EMBL/GenBank/DDBJ whole genome shotgun (WGS) entry which is preliminary data.</text>
</comment>
<proteinExistence type="predicted"/>
<organism evidence="2 3">
    <name type="scientific">Halobaculum litoreum</name>
    <dbReference type="NCBI Taxonomy" id="3031998"/>
    <lineage>
        <taxon>Archaea</taxon>
        <taxon>Methanobacteriati</taxon>
        <taxon>Methanobacteriota</taxon>
        <taxon>Stenosarchaea group</taxon>
        <taxon>Halobacteria</taxon>
        <taxon>Halobacteriales</taxon>
        <taxon>Haloferacaceae</taxon>
        <taxon>Halobaculum</taxon>
    </lineage>
</organism>
<keyword evidence="3" id="KW-1185">Reference proteome</keyword>
<protein>
    <submittedName>
        <fullName evidence="2">Ester cyclase</fullName>
    </submittedName>
</protein>
<accession>A0ABD5XMH8</accession>
<evidence type="ECO:0000313" key="3">
    <source>
        <dbReference type="Proteomes" id="UP001596368"/>
    </source>
</evidence>
<dbReference type="SUPFAM" id="SSF54427">
    <property type="entry name" value="NTF2-like"/>
    <property type="match status" value="1"/>
</dbReference>
<feature type="region of interest" description="Disordered" evidence="1">
    <location>
        <begin position="89"/>
        <end position="114"/>
    </location>
</feature>
<dbReference type="Gene3D" id="3.10.450.50">
    <property type="match status" value="1"/>
</dbReference>
<dbReference type="Pfam" id="PF07366">
    <property type="entry name" value="SnoaL"/>
    <property type="match status" value="1"/>
</dbReference>
<name>A0ABD5XMH8_9EURY</name>
<reference evidence="2 3" key="1">
    <citation type="journal article" date="2019" name="Int. J. Syst. Evol. Microbiol.">
        <title>The Global Catalogue of Microorganisms (GCM) 10K type strain sequencing project: providing services to taxonomists for standard genome sequencing and annotation.</title>
        <authorList>
            <consortium name="The Broad Institute Genomics Platform"/>
            <consortium name="The Broad Institute Genome Sequencing Center for Infectious Disease"/>
            <person name="Wu L."/>
            <person name="Ma J."/>
        </authorList>
    </citation>
    <scope>NUCLEOTIDE SEQUENCE [LARGE SCALE GENOMIC DNA]</scope>
    <source>
        <strain evidence="2 3">DT92</strain>
    </source>
</reference>
<dbReference type="InterPro" id="IPR009959">
    <property type="entry name" value="Cyclase_SnoaL-like"/>
</dbReference>
<dbReference type="AlphaFoldDB" id="A0ABD5XMH8"/>
<dbReference type="Proteomes" id="UP001596368">
    <property type="component" value="Unassembled WGS sequence"/>
</dbReference>
<dbReference type="InterPro" id="IPR032710">
    <property type="entry name" value="NTF2-like_dom_sf"/>
</dbReference>